<evidence type="ECO:0000313" key="5">
    <source>
        <dbReference type="Proteomes" id="UP001058860"/>
    </source>
</evidence>
<keyword evidence="4" id="KW-0547">Nucleotide-binding</keyword>
<proteinExistence type="predicted"/>
<feature type="coiled-coil region" evidence="1">
    <location>
        <begin position="176"/>
        <end position="203"/>
    </location>
</feature>
<evidence type="ECO:0000256" key="1">
    <source>
        <dbReference type="SAM" id="Coils"/>
    </source>
</evidence>
<evidence type="ECO:0000256" key="2">
    <source>
        <dbReference type="SAM" id="MobiDB-lite"/>
    </source>
</evidence>
<dbReference type="GO" id="GO:0005524">
    <property type="term" value="F:ATP binding"/>
    <property type="evidence" value="ECO:0007669"/>
    <property type="project" value="UniProtKB-KW"/>
</dbReference>
<feature type="region of interest" description="Disordered" evidence="2">
    <location>
        <begin position="1317"/>
        <end position="1343"/>
    </location>
</feature>
<protein>
    <submittedName>
        <fullName evidence="4">ATP-binding protein</fullName>
    </submittedName>
</protein>
<name>A0ABY5PDF0_9ACTN</name>
<evidence type="ECO:0000313" key="4">
    <source>
        <dbReference type="EMBL" id="UUY02653.1"/>
    </source>
</evidence>
<evidence type="ECO:0000259" key="3">
    <source>
        <dbReference type="Pfam" id="PF13401"/>
    </source>
</evidence>
<keyword evidence="5" id="KW-1185">Reference proteome</keyword>
<keyword evidence="4" id="KW-0067">ATP-binding</keyword>
<dbReference type="Gene3D" id="3.40.50.300">
    <property type="entry name" value="P-loop containing nucleotide triphosphate hydrolases"/>
    <property type="match status" value="1"/>
</dbReference>
<dbReference type="InterPro" id="IPR049945">
    <property type="entry name" value="AAA_22"/>
</dbReference>
<dbReference type="RefSeq" id="WP_353863176.1">
    <property type="nucleotide sequence ID" value="NZ_CP088295.1"/>
</dbReference>
<dbReference type="EMBL" id="CP088295">
    <property type="protein sequence ID" value="UUY02653.1"/>
    <property type="molecule type" value="Genomic_DNA"/>
</dbReference>
<feature type="domain" description="ORC1/DEAH AAA+ ATPase" evidence="3">
    <location>
        <begin position="290"/>
        <end position="414"/>
    </location>
</feature>
<feature type="compositionally biased region" description="Basic and acidic residues" evidence="2">
    <location>
        <begin position="1317"/>
        <end position="1331"/>
    </location>
</feature>
<sequence>MTSSSGDGERRALSGFVPQYKIAAEKTLAALTAGTLFEVGLADPKAKTLDDLQVITWQGAGLVLDAYQIKWAKPGEVLQPSELTELLAELIEARRAVIAAQAQRVADGASPVARVVAHLYSAKTPSTSARKGDAFDGEGRTVHAFLEQVWRPAEREIVRSVADVDPKWHAYLAALAKRCEITVDELLKEAVDLRVEVSQHLKEEQLDGSDWHGRDYLSDLKDLRTVFADLVTDPHREHVWVQVSALVERLGDEWKDRWHPRSSHEFPLAEPYEPLESSAAALQAAIDRYDHGYITLTGSPGSGKSTLLTRLLRADARVAARYYAYVPDNDSHWRGEADHFLHDLYLALATRRGHHALAPRRGDLTTLREAFREELSALGTQARLEGQIAIVVIDGLDHVARDPQPHQPLLAELPAPEEIPAGVVFVLGTRGLNDLPNHVKQVVVGGRHVDIEPLSRGAVIRLSESEGLGDVAELVADVSAGHPLMARTYLALAKDLDPADRAAAVTAAAPSSGEVWDFYEGVWETIAGSPDTVELLGTVSRIRGTIRLPWLLQTGSRQADIERLRRLRYLFHRSGRERWSFFHSSFREFLRRKTADVDGSFSEASHRHYHADLARRCAESDAQSPERFDRLFHLYESGEPQTVLREATPAFFREQADGMRPRADIQHDIQTAARALTSCHDPLGALNVSLAAFELQIRGYQYPETSEFLMLLAGIGQPELAVAHLREIDNGTIGHDRRSTAMKLARVLHRQGLKTEALRLFETHEPVEWLGGRASSLRRAPSGDRPSLWAWAKTAALLHGPEYVIETLKRLRPPEVLHQQERLDADEVAELRVDLLWVAGHSLLVRRRWEEADVIRAELVKHGLSAAEEIALFDLWRASYLHQGGEGDLSEIDAVAVESLPGHAKVELAWLCLQGGRRVLSQEIFETVEDPGLPADRHFDRRDRHGWMVFYTYWRLAAALGHVVDSVDAIPASDKDYLGQTILAARHLVGFAQLEGRGGASAAEIEAALSRLHSFWATPAGRHDHRRPSEVRAIISRQAIVVAGSLGDEATQRIFDYFERRWTEKPATRRIDSVEVIDVFAQAGIGEVAAREALAALESQTEEDDSSPDDWVELGLAWLRAGDQVGGARCAKRAVNRTLSLSSEKDLQLATWVKLIDPLLDGPDGETVCDAFVSALIELDRVSWGGSPDYAARILIERMAKKEPSRAWSAGRRLLEAGLIQADDVLVALLSASNAEPSAQWWIALGDLLVAFGVDVPSATLRDGVAADVDLARQWLPDIVERVAVEGRPTHRRSWLLTIRELAGEFSIEGLSISERDVEISEESPTRERGSETPSSVTSNAPPSIEEALARLESPDEDRTYDAARSLMRRIDELDDDQVRRLSQATRGTPEEPPALAAVAQRAMRDGDTAEAWRHGTEALRCSASTDWSRTWAGGPILQVIGDLLAIDRDAARPLIYERFAELADEVGHFLGSVGGNLDDYVEALELSAEQTARAAWEMARAILREVVELPGSEDFKVASDSGGSAQPSALAERASPIEAMLVWLIESQYTVAWEAAQRMVLALLRIGEGQGVVLRALQSANDEAVLRACAVVEAAAEEGLNCSRLRDALETLADSPRLSVRAGGASCLVALGEKPPALPEEKELPPALRLELPVHLGKRQIASGLRAQLLAFREEVDELAAAADLDEDALYAFVVERAVQLGGANLDDEAPSRARTLFGWGFVRPSAVVALASLDEAAAIVADARLVAPVEALRAAGLWPIYDTALLRCRPTRRPAEVVPFLMLDERGASDLYKRSASDLAKEGEARIVSEIDGWQVVGEWTELVTLDRLGPYERRVSGVTFGVDGPFGTYGQGLIRPFPASHYRRLTVRAKGEGVTSLRPQPTSMASPSSWLALDPGIGELLGLAADTTTPFDWCLDGELAVRTMWWRSGFDRWHPYSDYDEVGHGWLVLASARFMDRLAEQGRLLRHINVRTGLRGDGYTSPDEAHIEKTVEL</sequence>
<reference evidence="5" key="1">
    <citation type="submission" date="2021-11" db="EMBL/GenBank/DDBJ databases">
        <title>Cultivation dependent microbiological survey of springs from the worlds oldest radium mine currently devoted to the extraction of radon-saturated water.</title>
        <authorList>
            <person name="Kapinusova G."/>
            <person name="Smrhova T."/>
            <person name="Strejcek M."/>
            <person name="Suman J."/>
            <person name="Jani K."/>
            <person name="Pajer P."/>
            <person name="Uhlik O."/>
        </authorList>
    </citation>
    <scope>NUCLEOTIDE SEQUENCE [LARGE SCALE GENOMIC DNA]</scope>
    <source>
        <strain evidence="5">J379</strain>
    </source>
</reference>
<dbReference type="Proteomes" id="UP001058860">
    <property type="component" value="Chromosome"/>
</dbReference>
<organism evidence="4 5">
    <name type="scientific">Svornostia abyssi</name>
    <dbReference type="NCBI Taxonomy" id="2898438"/>
    <lineage>
        <taxon>Bacteria</taxon>
        <taxon>Bacillati</taxon>
        <taxon>Actinomycetota</taxon>
        <taxon>Thermoleophilia</taxon>
        <taxon>Solirubrobacterales</taxon>
        <taxon>Baekduiaceae</taxon>
        <taxon>Svornostia</taxon>
    </lineage>
</organism>
<keyword evidence="1" id="KW-0175">Coiled coil</keyword>
<feature type="compositionally biased region" description="Polar residues" evidence="2">
    <location>
        <begin position="1332"/>
        <end position="1342"/>
    </location>
</feature>
<dbReference type="InterPro" id="IPR027417">
    <property type="entry name" value="P-loop_NTPase"/>
</dbReference>
<dbReference type="SUPFAM" id="SSF52540">
    <property type="entry name" value="P-loop containing nucleoside triphosphate hydrolases"/>
    <property type="match status" value="1"/>
</dbReference>
<dbReference type="Pfam" id="PF13401">
    <property type="entry name" value="AAA_22"/>
    <property type="match status" value="1"/>
</dbReference>
<accession>A0ABY5PDF0</accession>
<gene>
    <name evidence="4" type="ORF">LRS13_18440</name>
</gene>